<keyword evidence="2 9" id="KW-0808">Transferase</keyword>
<evidence type="ECO:0000256" key="7">
    <source>
        <dbReference type="ARBA" id="ARBA00022842"/>
    </source>
</evidence>
<dbReference type="InterPro" id="IPR041633">
    <property type="entry name" value="Polbeta"/>
</dbReference>
<keyword evidence="10" id="KW-1185">Reference proteome</keyword>
<proteinExistence type="predicted"/>
<comment type="cofactor">
    <cofactor evidence="1">
        <name>Mg(2+)</name>
        <dbReference type="ChEBI" id="CHEBI:18420"/>
    </cofactor>
</comment>
<dbReference type="GO" id="GO:0046872">
    <property type="term" value="F:metal ion binding"/>
    <property type="evidence" value="ECO:0007669"/>
    <property type="project" value="UniProtKB-KW"/>
</dbReference>
<dbReference type="STRING" id="415015.SAMN05660462_01946"/>
<protein>
    <submittedName>
        <fullName evidence="9">Predicted nucleotidyltransferase</fullName>
    </submittedName>
</protein>
<dbReference type="Proteomes" id="UP000198625">
    <property type="component" value="Unassembled WGS sequence"/>
</dbReference>
<dbReference type="Gene3D" id="3.30.460.10">
    <property type="entry name" value="Beta Polymerase, domain 2"/>
    <property type="match status" value="1"/>
</dbReference>
<dbReference type="PANTHER" id="PTHR33571:SF14">
    <property type="entry name" value="PROTEIN ADENYLYLTRANSFERASE MJ0435-RELATED"/>
    <property type="match status" value="1"/>
</dbReference>
<dbReference type="Pfam" id="PF18765">
    <property type="entry name" value="Polbeta"/>
    <property type="match status" value="1"/>
</dbReference>
<evidence type="ECO:0000256" key="5">
    <source>
        <dbReference type="ARBA" id="ARBA00022741"/>
    </source>
</evidence>
<dbReference type="AlphaFoldDB" id="A0A1H3QI36"/>
<evidence type="ECO:0000256" key="6">
    <source>
        <dbReference type="ARBA" id="ARBA00022840"/>
    </source>
</evidence>
<reference evidence="10" key="1">
    <citation type="submission" date="2016-10" db="EMBL/GenBank/DDBJ databases">
        <authorList>
            <person name="Varghese N."/>
            <person name="Submissions S."/>
        </authorList>
    </citation>
    <scope>NUCLEOTIDE SEQUENCE [LARGE SCALE GENOMIC DNA]</scope>
    <source>
        <strain evidence="10">DSM 21650</strain>
    </source>
</reference>
<dbReference type="PANTHER" id="PTHR33571">
    <property type="entry name" value="SSL8005 PROTEIN"/>
    <property type="match status" value="1"/>
</dbReference>
<sequence>MGKIYTKNEIRRKLLPVFSKHPIEKAILFGSYARGNPTHLSDIDILIDSKGKIRGIDFYGVLDNIVEVLDIPVDLIEASQIIEGSRVQNEIKETGIIIYERA</sequence>
<keyword evidence="4" id="KW-0479">Metal-binding</keyword>
<evidence type="ECO:0000256" key="2">
    <source>
        <dbReference type="ARBA" id="ARBA00022679"/>
    </source>
</evidence>
<dbReference type="EMBL" id="FNQE01000020">
    <property type="protein sequence ID" value="SDZ12655.1"/>
    <property type="molecule type" value="Genomic_DNA"/>
</dbReference>
<keyword evidence="3" id="KW-0548">Nucleotidyltransferase</keyword>
<dbReference type="GO" id="GO:0005524">
    <property type="term" value="F:ATP binding"/>
    <property type="evidence" value="ECO:0007669"/>
    <property type="project" value="UniProtKB-KW"/>
</dbReference>
<dbReference type="RefSeq" id="WP_091730458.1">
    <property type="nucleotide sequence ID" value="NZ_FNQE01000020.1"/>
</dbReference>
<accession>A0A1H3QI36</accession>
<dbReference type="SUPFAM" id="SSF81301">
    <property type="entry name" value="Nucleotidyltransferase"/>
    <property type="match status" value="1"/>
</dbReference>
<organism evidence="9 10">
    <name type="scientific">Proteiniborus ethanoligenes</name>
    <dbReference type="NCBI Taxonomy" id="415015"/>
    <lineage>
        <taxon>Bacteria</taxon>
        <taxon>Bacillati</taxon>
        <taxon>Bacillota</taxon>
        <taxon>Clostridia</taxon>
        <taxon>Eubacteriales</taxon>
        <taxon>Proteiniborus</taxon>
    </lineage>
</organism>
<gene>
    <name evidence="9" type="ORF">SAMN05660462_01946</name>
</gene>
<keyword evidence="7" id="KW-0460">Magnesium</keyword>
<keyword evidence="6" id="KW-0067">ATP-binding</keyword>
<evidence type="ECO:0000256" key="1">
    <source>
        <dbReference type="ARBA" id="ARBA00001946"/>
    </source>
</evidence>
<evidence type="ECO:0000313" key="10">
    <source>
        <dbReference type="Proteomes" id="UP000198625"/>
    </source>
</evidence>
<dbReference type="GO" id="GO:0016779">
    <property type="term" value="F:nucleotidyltransferase activity"/>
    <property type="evidence" value="ECO:0007669"/>
    <property type="project" value="UniProtKB-KW"/>
</dbReference>
<name>A0A1H3QI36_9FIRM</name>
<evidence type="ECO:0000313" key="9">
    <source>
        <dbReference type="EMBL" id="SDZ12655.1"/>
    </source>
</evidence>
<keyword evidence="5" id="KW-0547">Nucleotide-binding</keyword>
<evidence type="ECO:0000256" key="3">
    <source>
        <dbReference type="ARBA" id="ARBA00022695"/>
    </source>
</evidence>
<dbReference type="CDD" id="cd05403">
    <property type="entry name" value="NT_KNTase_like"/>
    <property type="match status" value="1"/>
</dbReference>
<dbReference type="OrthoDB" id="9810452at2"/>
<dbReference type="InterPro" id="IPR043519">
    <property type="entry name" value="NT_sf"/>
</dbReference>
<evidence type="ECO:0000256" key="4">
    <source>
        <dbReference type="ARBA" id="ARBA00022723"/>
    </source>
</evidence>
<feature type="domain" description="Polymerase beta nucleotidyltransferase" evidence="8">
    <location>
        <begin position="13"/>
        <end position="101"/>
    </location>
</feature>
<dbReference type="InterPro" id="IPR052038">
    <property type="entry name" value="Type-VII_TA_antitoxin"/>
</dbReference>
<evidence type="ECO:0000259" key="8">
    <source>
        <dbReference type="Pfam" id="PF18765"/>
    </source>
</evidence>